<gene>
    <name evidence="1" type="ORF">H9895_10745</name>
</gene>
<dbReference type="Proteomes" id="UP000823937">
    <property type="component" value="Unassembled WGS sequence"/>
</dbReference>
<comment type="caution">
    <text evidence="1">The sequence shown here is derived from an EMBL/GenBank/DDBJ whole genome shotgun (WGS) entry which is preliminary data.</text>
</comment>
<reference evidence="1" key="1">
    <citation type="journal article" date="2021" name="PeerJ">
        <title>Extensive microbial diversity within the chicken gut microbiome revealed by metagenomics and culture.</title>
        <authorList>
            <person name="Gilroy R."/>
            <person name="Ravi A."/>
            <person name="Getino M."/>
            <person name="Pursley I."/>
            <person name="Horton D.L."/>
            <person name="Alikhan N.F."/>
            <person name="Baker D."/>
            <person name="Gharbi K."/>
            <person name="Hall N."/>
            <person name="Watson M."/>
            <person name="Adriaenssens E.M."/>
            <person name="Foster-Nyarko E."/>
            <person name="Jarju S."/>
            <person name="Secka A."/>
            <person name="Antonio M."/>
            <person name="Oren A."/>
            <person name="Chaudhuri R.R."/>
            <person name="La Ragione R."/>
            <person name="Hildebrand F."/>
            <person name="Pallen M.J."/>
        </authorList>
    </citation>
    <scope>NUCLEOTIDE SEQUENCE</scope>
    <source>
        <strain evidence="1">CHK169-2315</strain>
    </source>
</reference>
<sequence length="73" mass="8674">MKKKIRFTIHNNGQIHMKTLGMTDETCFDYLALMEEILEAETIDSDYTDEFLQEYVKAEEQVTMKQQSVKDYD</sequence>
<accession>A0A9D1PPF6</accession>
<reference evidence="1" key="2">
    <citation type="submission" date="2021-04" db="EMBL/GenBank/DDBJ databases">
        <authorList>
            <person name="Gilroy R."/>
        </authorList>
    </citation>
    <scope>NUCLEOTIDE SEQUENCE</scope>
    <source>
        <strain evidence="1">CHK169-2315</strain>
    </source>
</reference>
<name>A0A9D1PPF6_9BACI</name>
<dbReference type="InterPro" id="IPR021375">
    <property type="entry name" value="DUF2997"/>
</dbReference>
<dbReference type="AlphaFoldDB" id="A0A9D1PPF6"/>
<dbReference type="EMBL" id="DXHX01000153">
    <property type="protein sequence ID" value="HIV75546.1"/>
    <property type="molecule type" value="Genomic_DNA"/>
</dbReference>
<dbReference type="Pfam" id="PF11211">
    <property type="entry name" value="DUF2997"/>
    <property type="match status" value="1"/>
</dbReference>
<proteinExistence type="predicted"/>
<protein>
    <submittedName>
        <fullName evidence="1">DUF2997 domain-containing protein</fullName>
    </submittedName>
</protein>
<evidence type="ECO:0000313" key="1">
    <source>
        <dbReference type="EMBL" id="HIV75546.1"/>
    </source>
</evidence>
<evidence type="ECO:0000313" key="2">
    <source>
        <dbReference type="Proteomes" id="UP000823937"/>
    </source>
</evidence>
<organism evidence="1 2">
    <name type="scientific">Candidatus Pseudogracilibacillus intestinigallinarum</name>
    <dbReference type="NCBI Taxonomy" id="2838742"/>
    <lineage>
        <taxon>Bacteria</taxon>
        <taxon>Bacillati</taxon>
        <taxon>Bacillota</taxon>
        <taxon>Bacilli</taxon>
        <taxon>Bacillales</taxon>
        <taxon>Bacillaceae</taxon>
        <taxon>Pseudogracilibacillus</taxon>
    </lineage>
</organism>